<gene>
    <name evidence="1" type="ORF">LAh6_121</name>
</gene>
<keyword evidence="2" id="KW-1185">Reference proteome</keyword>
<dbReference type="Proteomes" id="UP000319466">
    <property type="component" value="Segment"/>
</dbReference>
<accession>A0A513ZZY5</accession>
<evidence type="ECO:0000313" key="2">
    <source>
        <dbReference type="Proteomes" id="UP000319466"/>
    </source>
</evidence>
<dbReference type="EMBL" id="MK838112">
    <property type="protein sequence ID" value="QDH46590.1"/>
    <property type="molecule type" value="Genomic_DNA"/>
</dbReference>
<proteinExistence type="predicted"/>
<organism evidence="1 2">
    <name type="scientific">Aeromonas phage LAh_6</name>
    <dbReference type="NCBI Taxonomy" id="2591030"/>
    <lineage>
        <taxon>Viruses</taxon>
        <taxon>Duplodnaviria</taxon>
        <taxon>Heunggongvirae</taxon>
        <taxon>Uroviricota</taxon>
        <taxon>Caudoviricetes</taxon>
        <taxon>Grimontviridae</taxon>
        <taxon>Lahexavirus</taxon>
        <taxon>Lahexavirus LAh6</taxon>
    </lineage>
</organism>
<reference evidence="1 2" key="1">
    <citation type="submission" date="2019-04" db="EMBL/GenBank/DDBJ databases">
        <title>Novel bacteriophages capable of disrupting biofilms from clinical strains of Aeromonas hydrophila with intrinsic antibiotic resistance.</title>
        <authorList>
            <person name="Kabwe M."/>
            <person name="Brown T.L."/>
            <person name="Speirs L."/>
            <person name="Ku H."/>
            <person name="Leach M."/>
            <person name="Chan H.T."/>
            <person name="Petrovski S."/>
            <person name="Lock P."/>
            <person name="Tucci J."/>
        </authorList>
    </citation>
    <scope>NUCLEOTIDE SEQUENCE [LARGE SCALE GENOMIC DNA]</scope>
</reference>
<protein>
    <submittedName>
        <fullName evidence="1">Uncharacterized protein</fullName>
    </submittedName>
</protein>
<sequence>MLWRCIFTTVEVKMKVSKAFEQVFGQVGNGSKIIGKDEHGKPREMRIGKTERDKANGHVPYRKNRRIWDSKEGWKKS</sequence>
<name>A0A513ZZY5_9CAUD</name>
<evidence type="ECO:0000313" key="1">
    <source>
        <dbReference type="EMBL" id="QDH46590.1"/>
    </source>
</evidence>